<organism evidence="3 4">
    <name type="scientific">Parvibaculum lavamentivorans (strain DS-1 / DSM 13023 / NCIMB 13966)</name>
    <dbReference type="NCBI Taxonomy" id="402881"/>
    <lineage>
        <taxon>Bacteria</taxon>
        <taxon>Pseudomonadati</taxon>
        <taxon>Pseudomonadota</taxon>
        <taxon>Alphaproteobacteria</taxon>
        <taxon>Hyphomicrobiales</taxon>
        <taxon>Parvibaculaceae</taxon>
        <taxon>Parvibaculum</taxon>
    </lineage>
</organism>
<dbReference type="InterPro" id="IPR050078">
    <property type="entry name" value="Ribosomal_L11_MeTrfase_PrmA"/>
</dbReference>
<dbReference type="STRING" id="402881.Plav_0640"/>
<dbReference type="GO" id="GO:0032259">
    <property type="term" value="P:methylation"/>
    <property type="evidence" value="ECO:0007669"/>
    <property type="project" value="UniProtKB-KW"/>
</dbReference>
<accession>A7HQT0</accession>
<evidence type="ECO:0000313" key="3">
    <source>
        <dbReference type="EMBL" id="ABS62263.1"/>
    </source>
</evidence>
<evidence type="ECO:0000256" key="1">
    <source>
        <dbReference type="ARBA" id="ARBA00022603"/>
    </source>
</evidence>
<evidence type="ECO:0008006" key="5">
    <source>
        <dbReference type="Google" id="ProtNLM"/>
    </source>
</evidence>
<sequence>MSSAAAPVRDPLRFIRENTLLHEPPLVPEVRLHLASEIVPIWQMTEEELEKSGLPPPFWAFAWAGGQALSRYILDNPAVVGGKRVLDFGSGSGLIGIAAMKAGAASVLAADIDAFAVAAIQLNATINDVVVTATAEDLVGVENRGWDVILVGDMCYEGPLAQRIEAWLRRLAGEGAEVLIGDPGRTYLPKSGLEKLVSYAVKTTRELEDTDVRNTSVWRVLPL</sequence>
<dbReference type="KEGG" id="pla:Plav_0640"/>
<gene>
    <name evidence="3" type="ordered locus">Plav_0640</name>
</gene>
<dbReference type="InterPro" id="IPR029063">
    <property type="entry name" value="SAM-dependent_MTases_sf"/>
</dbReference>
<dbReference type="EMBL" id="CP000774">
    <property type="protein sequence ID" value="ABS62263.1"/>
    <property type="molecule type" value="Genomic_DNA"/>
</dbReference>
<reference evidence="3 4" key="1">
    <citation type="journal article" date="2011" name="Stand. Genomic Sci.">
        <title>Complete genome sequence of Parvibaculum lavamentivorans type strain (DS-1(T)).</title>
        <authorList>
            <person name="Schleheck D."/>
            <person name="Weiss M."/>
            <person name="Pitluck S."/>
            <person name="Bruce D."/>
            <person name="Land M.L."/>
            <person name="Han S."/>
            <person name="Saunders E."/>
            <person name="Tapia R."/>
            <person name="Detter C."/>
            <person name="Brettin T."/>
            <person name="Han J."/>
            <person name="Woyke T."/>
            <person name="Goodwin L."/>
            <person name="Pennacchio L."/>
            <person name="Nolan M."/>
            <person name="Cook A.M."/>
            <person name="Kjelleberg S."/>
            <person name="Thomas T."/>
        </authorList>
    </citation>
    <scope>NUCLEOTIDE SEQUENCE [LARGE SCALE GENOMIC DNA]</scope>
    <source>
        <strain evidence="4">DS-1 / DSM 13023 / NCIMB 13966</strain>
    </source>
</reference>
<dbReference type="eggNOG" id="COG3897">
    <property type="taxonomic scope" value="Bacteria"/>
</dbReference>
<dbReference type="RefSeq" id="WP_011995554.1">
    <property type="nucleotide sequence ID" value="NC_009719.1"/>
</dbReference>
<dbReference type="SUPFAM" id="SSF53335">
    <property type="entry name" value="S-adenosyl-L-methionine-dependent methyltransferases"/>
    <property type="match status" value="1"/>
</dbReference>
<keyword evidence="4" id="KW-1185">Reference proteome</keyword>
<dbReference type="HOGENOM" id="CLU_074455_1_0_5"/>
<dbReference type="PANTHER" id="PTHR43648:SF1">
    <property type="entry name" value="ELECTRON TRANSFER FLAVOPROTEIN BETA SUBUNIT LYSINE METHYLTRANSFERASE"/>
    <property type="match status" value="1"/>
</dbReference>
<dbReference type="AlphaFoldDB" id="A7HQT0"/>
<dbReference type="PANTHER" id="PTHR43648">
    <property type="entry name" value="ELECTRON TRANSFER FLAVOPROTEIN BETA SUBUNIT LYSINE METHYLTRANSFERASE"/>
    <property type="match status" value="1"/>
</dbReference>
<dbReference type="CDD" id="cd02440">
    <property type="entry name" value="AdoMet_MTases"/>
    <property type="match status" value="1"/>
</dbReference>
<evidence type="ECO:0000313" key="4">
    <source>
        <dbReference type="Proteomes" id="UP000006377"/>
    </source>
</evidence>
<proteinExistence type="predicted"/>
<evidence type="ECO:0000256" key="2">
    <source>
        <dbReference type="ARBA" id="ARBA00022679"/>
    </source>
</evidence>
<protein>
    <recommendedName>
        <fullName evidence="5">Ribosomal L11 methyltransferase</fullName>
    </recommendedName>
</protein>
<keyword evidence="2" id="KW-0808">Transferase</keyword>
<dbReference type="Proteomes" id="UP000006377">
    <property type="component" value="Chromosome"/>
</dbReference>
<dbReference type="OrthoDB" id="9794615at2"/>
<name>A7HQT0_PARL1</name>
<dbReference type="Pfam" id="PF06325">
    <property type="entry name" value="PrmA"/>
    <property type="match status" value="1"/>
</dbReference>
<dbReference type="Gene3D" id="3.40.50.150">
    <property type="entry name" value="Vaccinia Virus protein VP39"/>
    <property type="match status" value="1"/>
</dbReference>
<dbReference type="GO" id="GO:0016279">
    <property type="term" value="F:protein-lysine N-methyltransferase activity"/>
    <property type="evidence" value="ECO:0007669"/>
    <property type="project" value="TreeGrafter"/>
</dbReference>
<keyword evidence="1" id="KW-0489">Methyltransferase</keyword>